<keyword evidence="4" id="KW-1185">Reference proteome</keyword>
<dbReference type="EMBL" id="ABEU02000016">
    <property type="protein sequence ID" value="PNR38031.1"/>
    <property type="molecule type" value="Genomic_DNA"/>
</dbReference>
<dbReference type="PaxDb" id="3218-PP1S81_56V6.2"/>
<dbReference type="InParanoid" id="A0A2K1J926"/>
<organism evidence="2">
    <name type="scientific">Physcomitrium patens</name>
    <name type="common">Spreading-leaved earth moss</name>
    <name type="synonym">Physcomitrella patens</name>
    <dbReference type="NCBI Taxonomy" id="3218"/>
    <lineage>
        <taxon>Eukaryota</taxon>
        <taxon>Viridiplantae</taxon>
        <taxon>Streptophyta</taxon>
        <taxon>Embryophyta</taxon>
        <taxon>Bryophyta</taxon>
        <taxon>Bryophytina</taxon>
        <taxon>Bryopsida</taxon>
        <taxon>Funariidae</taxon>
        <taxon>Funariales</taxon>
        <taxon>Funariaceae</taxon>
        <taxon>Physcomitrium</taxon>
    </lineage>
</organism>
<reference evidence="3" key="3">
    <citation type="submission" date="2020-12" db="UniProtKB">
        <authorList>
            <consortium name="EnsemblPlants"/>
        </authorList>
    </citation>
    <scope>IDENTIFICATION</scope>
</reference>
<dbReference type="Proteomes" id="UP000006727">
    <property type="component" value="Chromosome 16"/>
</dbReference>
<feature type="compositionally biased region" description="Low complexity" evidence="1">
    <location>
        <begin position="393"/>
        <end position="405"/>
    </location>
</feature>
<accession>A0A2K1J926</accession>
<evidence type="ECO:0000313" key="3">
    <source>
        <dbReference type="EnsemblPlants" id="Pp3c16_17680V3.1"/>
    </source>
</evidence>
<evidence type="ECO:0000256" key="1">
    <source>
        <dbReference type="SAM" id="MobiDB-lite"/>
    </source>
</evidence>
<feature type="region of interest" description="Disordered" evidence="1">
    <location>
        <begin position="373"/>
        <end position="414"/>
    </location>
</feature>
<protein>
    <submittedName>
        <fullName evidence="2 3">Uncharacterized protein</fullName>
    </submittedName>
</protein>
<dbReference type="EnsemblPlants" id="Pp3c16_17680V3.1">
    <property type="protein sequence ID" value="Pp3c16_17680V3.1"/>
    <property type="gene ID" value="Pp3c16_17680"/>
</dbReference>
<dbReference type="SUPFAM" id="SSF50494">
    <property type="entry name" value="Trypsin-like serine proteases"/>
    <property type="match status" value="1"/>
</dbReference>
<reference evidence="2 4" key="1">
    <citation type="journal article" date="2008" name="Science">
        <title>The Physcomitrella genome reveals evolutionary insights into the conquest of land by plants.</title>
        <authorList>
            <person name="Rensing S."/>
            <person name="Lang D."/>
            <person name="Zimmer A."/>
            <person name="Terry A."/>
            <person name="Salamov A."/>
            <person name="Shapiro H."/>
            <person name="Nishiyama T."/>
            <person name="Perroud P.-F."/>
            <person name="Lindquist E."/>
            <person name="Kamisugi Y."/>
            <person name="Tanahashi T."/>
            <person name="Sakakibara K."/>
            <person name="Fujita T."/>
            <person name="Oishi K."/>
            <person name="Shin-I T."/>
            <person name="Kuroki Y."/>
            <person name="Toyoda A."/>
            <person name="Suzuki Y."/>
            <person name="Hashimoto A."/>
            <person name="Yamaguchi K."/>
            <person name="Sugano A."/>
            <person name="Kohara Y."/>
            <person name="Fujiyama A."/>
            <person name="Anterola A."/>
            <person name="Aoki S."/>
            <person name="Ashton N."/>
            <person name="Barbazuk W.B."/>
            <person name="Barker E."/>
            <person name="Bennetzen J."/>
            <person name="Bezanilla M."/>
            <person name="Blankenship R."/>
            <person name="Cho S.H."/>
            <person name="Dutcher S."/>
            <person name="Estelle M."/>
            <person name="Fawcett J.A."/>
            <person name="Gundlach H."/>
            <person name="Hanada K."/>
            <person name="Heyl A."/>
            <person name="Hicks K.A."/>
            <person name="Hugh J."/>
            <person name="Lohr M."/>
            <person name="Mayer K."/>
            <person name="Melkozernov A."/>
            <person name="Murata T."/>
            <person name="Nelson D."/>
            <person name="Pils B."/>
            <person name="Prigge M."/>
            <person name="Reiss B."/>
            <person name="Renner T."/>
            <person name="Rombauts S."/>
            <person name="Rushton P."/>
            <person name="Sanderfoot A."/>
            <person name="Schween G."/>
            <person name="Shiu S.-H."/>
            <person name="Stueber K."/>
            <person name="Theodoulou F.L."/>
            <person name="Tu H."/>
            <person name="Van de Peer Y."/>
            <person name="Verrier P.J."/>
            <person name="Waters E."/>
            <person name="Wood A."/>
            <person name="Yang L."/>
            <person name="Cove D."/>
            <person name="Cuming A."/>
            <person name="Hasebe M."/>
            <person name="Lucas S."/>
            <person name="Mishler D.B."/>
            <person name="Reski R."/>
            <person name="Grigoriev I."/>
            <person name="Quatrano R.S."/>
            <person name="Boore J.L."/>
        </authorList>
    </citation>
    <scope>NUCLEOTIDE SEQUENCE [LARGE SCALE GENOMIC DNA]</scope>
    <source>
        <strain evidence="3 4">cv. Gransden 2004</strain>
    </source>
</reference>
<proteinExistence type="predicted"/>
<sequence length="414" mass="46637">MLTIEVQLPEQEDRKKIEWNKVGDPTFDELKGRLQQCGVPDDWCVEVLRGSNFILPDLQTHIHGPKITVRASPILGYLRNEQEHQDDIQWSRWMRTAFEKVIAHVGRVYLVDTTKEEEVKDARAEERCVGTVGLMDVHGESICALHCIYPAVENPEKYKIYVSFPNYHKGCLSFEAKTRAVDENVDVCVIAPVQPLKKPYVPATYLDLATDVREDDIVYCFFYPKDPLKHVTPSVLHNLLPAEKNHPLRDAPGRKSKDLPTIITGTVCFSEWMQGVAAYERPPDCNGGILVSSSGRVKGIHVKAFTCGELRAKSNSDNPEELRVARKLCKKMSTYAPSDGIPVFVPPHGLVRLLGLEGGCELLQAAIRQHKVKPTQCPVPKQPKLANLRRSTRSSCSTPRTLTRSSNKRRKLNQ</sequence>
<gene>
    <name evidence="2" type="ORF">PHYPA_021142</name>
</gene>
<dbReference type="AlphaFoldDB" id="A0A2K1J926"/>
<dbReference type="InterPro" id="IPR009003">
    <property type="entry name" value="Peptidase_S1_PA"/>
</dbReference>
<evidence type="ECO:0000313" key="2">
    <source>
        <dbReference type="EMBL" id="PNR38031.1"/>
    </source>
</evidence>
<name>A0A2K1J926_PHYPA</name>
<evidence type="ECO:0000313" key="4">
    <source>
        <dbReference type="Proteomes" id="UP000006727"/>
    </source>
</evidence>
<dbReference type="Gramene" id="Pp3c16_17680V3.1">
    <property type="protein sequence ID" value="Pp3c16_17680V3.1"/>
    <property type="gene ID" value="Pp3c16_17680"/>
</dbReference>
<reference evidence="2 4" key="2">
    <citation type="journal article" date="2018" name="Plant J.">
        <title>The Physcomitrella patens chromosome-scale assembly reveals moss genome structure and evolution.</title>
        <authorList>
            <person name="Lang D."/>
            <person name="Ullrich K.K."/>
            <person name="Murat F."/>
            <person name="Fuchs J."/>
            <person name="Jenkins J."/>
            <person name="Haas F.B."/>
            <person name="Piednoel M."/>
            <person name="Gundlach H."/>
            <person name="Van Bel M."/>
            <person name="Meyberg R."/>
            <person name="Vives C."/>
            <person name="Morata J."/>
            <person name="Symeonidi A."/>
            <person name="Hiss M."/>
            <person name="Muchero W."/>
            <person name="Kamisugi Y."/>
            <person name="Saleh O."/>
            <person name="Blanc G."/>
            <person name="Decker E.L."/>
            <person name="van Gessel N."/>
            <person name="Grimwood J."/>
            <person name="Hayes R.D."/>
            <person name="Graham S.W."/>
            <person name="Gunter L.E."/>
            <person name="McDaniel S.F."/>
            <person name="Hoernstein S.N.W."/>
            <person name="Larsson A."/>
            <person name="Li F.W."/>
            <person name="Perroud P.F."/>
            <person name="Phillips J."/>
            <person name="Ranjan P."/>
            <person name="Rokshar D.S."/>
            <person name="Rothfels C.J."/>
            <person name="Schneider L."/>
            <person name="Shu S."/>
            <person name="Stevenson D.W."/>
            <person name="Thummler F."/>
            <person name="Tillich M."/>
            <person name="Villarreal Aguilar J.C."/>
            <person name="Widiez T."/>
            <person name="Wong G.K."/>
            <person name="Wymore A."/>
            <person name="Zhang Y."/>
            <person name="Zimmer A.D."/>
            <person name="Quatrano R.S."/>
            <person name="Mayer K.F.X."/>
            <person name="Goodstein D."/>
            <person name="Casacuberta J.M."/>
            <person name="Vandepoele K."/>
            <person name="Reski R."/>
            <person name="Cuming A.C."/>
            <person name="Tuskan G.A."/>
            <person name="Maumus F."/>
            <person name="Salse J."/>
            <person name="Schmutz J."/>
            <person name="Rensing S.A."/>
        </authorList>
    </citation>
    <scope>NUCLEOTIDE SEQUENCE [LARGE SCALE GENOMIC DNA]</scope>
    <source>
        <strain evidence="3 4">cv. Gransden 2004</strain>
    </source>
</reference>